<dbReference type="Pfam" id="PF20884">
    <property type="entry name" value="MUM1-like_PWWP"/>
    <property type="match status" value="1"/>
</dbReference>
<dbReference type="InterPro" id="IPR035504">
    <property type="entry name" value="MUM1-like_PWWP"/>
</dbReference>
<dbReference type="PANTHER" id="PTHR31333">
    <property type="entry name" value="PWWP DOMAIN-CONTAINING DNA REPAIR FACTOR 3 FAMILY MEMBER"/>
    <property type="match status" value="1"/>
</dbReference>
<proteinExistence type="predicted"/>
<evidence type="ECO:0000313" key="4">
    <source>
        <dbReference type="Proteomes" id="UP000710432"/>
    </source>
</evidence>
<evidence type="ECO:0000256" key="1">
    <source>
        <dbReference type="SAM" id="MobiDB-lite"/>
    </source>
</evidence>
<dbReference type="InterPro" id="IPR040263">
    <property type="entry name" value="PWP3A_3B_4"/>
</dbReference>
<dbReference type="Proteomes" id="UP000710432">
    <property type="component" value="Unassembled WGS sequence"/>
</dbReference>
<dbReference type="AlphaFoldDB" id="A0A8J6KQ13"/>
<evidence type="ECO:0000259" key="2">
    <source>
        <dbReference type="Pfam" id="PF20884"/>
    </source>
</evidence>
<dbReference type="CDD" id="cd06080">
    <property type="entry name" value="PWWP_MUM1-like"/>
    <property type="match status" value="1"/>
</dbReference>
<evidence type="ECO:0000313" key="3">
    <source>
        <dbReference type="EMBL" id="KAH0500317.1"/>
    </source>
</evidence>
<dbReference type="Gene3D" id="6.10.300.20">
    <property type="match status" value="1"/>
</dbReference>
<dbReference type="PANTHER" id="PTHR31333:SF2">
    <property type="entry name" value="PWWP DOMAIN-CONTAINING DNA REPAIR FACTOR 4"/>
    <property type="match status" value="1"/>
</dbReference>
<protein>
    <submittedName>
        <fullName evidence="3">PWWP domain-containing protein MUM1</fullName>
    </submittedName>
</protein>
<organism evidence="3 4">
    <name type="scientific">Microtus ochrogaster</name>
    <name type="common">Prairie vole</name>
    <dbReference type="NCBI Taxonomy" id="79684"/>
    <lineage>
        <taxon>Eukaryota</taxon>
        <taxon>Metazoa</taxon>
        <taxon>Chordata</taxon>
        <taxon>Craniata</taxon>
        <taxon>Vertebrata</taxon>
        <taxon>Euteleostomi</taxon>
        <taxon>Mammalia</taxon>
        <taxon>Eutheria</taxon>
        <taxon>Euarchontoglires</taxon>
        <taxon>Glires</taxon>
        <taxon>Rodentia</taxon>
        <taxon>Myomorpha</taxon>
        <taxon>Muroidea</taxon>
        <taxon>Cricetidae</taxon>
        <taxon>Arvicolinae</taxon>
        <taxon>Microtus</taxon>
    </lineage>
</organism>
<dbReference type="SUPFAM" id="SSF63748">
    <property type="entry name" value="Tudor/PWWP/MBT"/>
    <property type="match status" value="1"/>
</dbReference>
<sequence>MVWWPRDPGHWSPKEDHPPREQGGSRPADPEAKLRGGIGSLCASSLEPAKISPNCWQEKEDPCAVCTLRALGTGNSKVTKARVKRRAPGVQEDCQATSVASAQETNTIERGMLVWFKFQDHPFWPAVVKSVSKNDKTARVLLMEGNMQFERRGVRVPLCKLKLLDCGEKFSLLRRASKVYGQGINWCLSVIDLYREDLACDSFRGSFMDY</sequence>
<gene>
    <name evidence="3" type="ORF">LTLLF_201595</name>
</gene>
<feature type="domain" description="MUM1-like PWWP" evidence="2">
    <location>
        <begin position="109"/>
        <end position="187"/>
    </location>
</feature>
<feature type="region of interest" description="Disordered" evidence="1">
    <location>
        <begin position="1"/>
        <end position="34"/>
    </location>
</feature>
<comment type="caution">
    <text evidence="3">The sequence shown here is derived from an EMBL/GenBank/DDBJ whole genome shotgun (WGS) entry which is preliminary data.</text>
</comment>
<feature type="compositionally biased region" description="Basic and acidic residues" evidence="1">
    <location>
        <begin position="7"/>
        <end position="20"/>
    </location>
</feature>
<dbReference type="Gene3D" id="2.30.30.140">
    <property type="match status" value="1"/>
</dbReference>
<dbReference type="EMBL" id="JAATJU010027542">
    <property type="protein sequence ID" value="KAH0500317.1"/>
    <property type="molecule type" value="Genomic_DNA"/>
</dbReference>
<name>A0A8J6KQ13_MICOH</name>
<reference evidence="3" key="1">
    <citation type="submission" date="2020-03" db="EMBL/GenBank/DDBJ databases">
        <title>Studies in the Genomics of Life Span.</title>
        <authorList>
            <person name="Glass D."/>
        </authorList>
    </citation>
    <scope>NUCLEOTIDE SEQUENCE</scope>
    <source>
        <strain evidence="3">LTLLF</strain>
        <tissue evidence="3">Muscle</tissue>
    </source>
</reference>
<accession>A0A8J6KQ13</accession>